<accession>A0A9J5WRE1</accession>
<dbReference type="EMBL" id="JACXVP010000011">
    <property type="protein sequence ID" value="KAG5577576.1"/>
    <property type="molecule type" value="Genomic_DNA"/>
</dbReference>
<dbReference type="Proteomes" id="UP000824120">
    <property type="component" value="Chromosome 11"/>
</dbReference>
<keyword evidence="1" id="KW-0732">Signal</keyword>
<proteinExistence type="predicted"/>
<evidence type="ECO:0000256" key="1">
    <source>
        <dbReference type="SAM" id="SignalP"/>
    </source>
</evidence>
<gene>
    <name evidence="2" type="ORF">H5410_057710</name>
</gene>
<keyword evidence="3" id="KW-1185">Reference proteome</keyword>
<protein>
    <recommendedName>
        <fullName evidence="4">Reverse transcriptase zinc-binding domain-containing protein</fullName>
    </recommendedName>
</protein>
<organism evidence="2 3">
    <name type="scientific">Solanum commersonii</name>
    <name type="common">Commerson's wild potato</name>
    <name type="synonym">Commerson's nightshade</name>
    <dbReference type="NCBI Taxonomy" id="4109"/>
    <lineage>
        <taxon>Eukaryota</taxon>
        <taxon>Viridiplantae</taxon>
        <taxon>Streptophyta</taxon>
        <taxon>Embryophyta</taxon>
        <taxon>Tracheophyta</taxon>
        <taxon>Spermatophyta</taxon>
        <taxon>Magnoliopsida</taxon>
        <taxon>eudicotyledons</taxon>
        <taxon>Gunneridae</taxon>
        <taxon>Pentapetalae</taxon>
        <taxon>asterids</taxon>
        <taxon>lamiids</taxon>
        <taxon>Solanales</taxon>
        <taxon>Solanaceae</taxon>
        <taxon>Solanoideae</taxon>
        <taxon>Solaneae</taxon>
        <taxon>Solanum</taxon>
    </lineage>
</organism>
<comment type="caution">
    <text evidence="2">The sequence shown here is derived from an EMBL/GenBank/DDBJ whole genome shotgun (WGS) entry which is preliminary data.</text>
</comment>
<dbReference type="AlphaFoldDB" id="A0A9J5WRE1"/>
<reference evidence="2 3" key="1">
    <citation type="submission" date="2020-09" db="EMBL/GenBank/DDBJ databases">
        <title>De no assembly of potato wild relative species, Solanum commersonii.</title>
        <authorList>
            <person name="Cho K."/>
        </authorList>
    </citation>
    <scope>NUCLEOTIDE SEQUENCE [LARGE SCALE GENOMIC DNA]</scope>
    <source>
        <strain evidence="2">LZ3.2</strain>
        <tissue evidence="2">Leaf</tissue>
    </source>
</reference>
<name>A0A9J5WRE1_SOLCO</name>
<evidence type="ECO:0000313" key="3">
    <source>
        <dbReference type="Proteomes" id="UP000824120"/>
    </source>
</evidence>
<feature type="chain" id="PRO_5039895751" description="Reverse transcriptase zinc-binding domain-containing protein" evidence="1">
    <location>
        <begin position="24"/>
        <end position="109"/>
    </location>
</feature>
<feature type="signal peptide" evidence="1">
    <location>
        <begin position="1"/>
        <end position="23"/>
    </location>
</feature>
<evidence type="ECO:0008006" key="4">
    <source>
        <dbReference type="Google" id="ProtNLM"/>
    </source>
</evidence>
<evidence type="ECO:0000313" key="2">
    <source>
        <dbReference type="EMBL" id="KAG5577576.1"/>
    </source>
</evidence>
<sequence length="109" mass="12526">MKSRIRHKVSCFVWLMAKEAVLTQDNVMKRGVTLYQLTFPKKKRGITLCSSTSNNYGDYFSALKGISWTMPRKVTEALMSWEEEGFFGVISYTQMKLETISIIDVLDSI</sequence>